<evidence type="ECO:0000313" key="2">
    <source>
        <dbReference type="EMBL" id="GGC43390.1"/>
    </source>
</evidence>
<sequence>MAAVQAVDLHLSAFMRNTSGLSNEDRVRLSLDRMRAALDQAIERGQREIRFIHGHGTGTLRERVYHELRVYQKNGLIESFEPSFFNPAVVNVIIRY</sequence>
<name>A0ABQ1MRB4_9SPHI</name>
<proteinExistence type="predicted"/>
<gene>
    <name evidence="2" type="ORF">GCM10011386_39590</name>
</gene>
<evidence type="ECO:0000313" key="3">
    <source>
        <dbReference type="Proteomes" id="UP000597338"/>
    </source>
</evidence>
<dbReference type="Pfam" id="PF01713">
    <property type="entry name" value="Smr"/>
    <property type="match status" value="1"/>
</dbReference>
<accession>A0ABQ1MRB4</accession>
<organism evidence="2 3">
    <name type="scientific">Parapedobacter defluvii</name>
    <dbReference type="NCBI Taxonomy" id="2045106"/>
    <lineage>
        <taxon>Bacteria</taxon>
        <taxon>Pseudomonadati</taxon>
        <taxon>Bacteroidota</taxon>
        <taxon>Sphingobacteriia</taxon>
        <taxon>Sphingobacteriales</taxon>
        <taxon>Sphingobacteriaceae</taxon>
        <taxon>Parapedobacter</taxon>
    </lineage>
</organism>
<comment type="caution">
    <text evidence="2">The sequence shown here is derived from an EMBL/GenBank/DDBJ whole genome shotgun (WGS) entry which is preliminary data.</text>
</comment>
<dbReference type="InterPro" id="IPR002625">
    <property type="entry name" value="Smr_dom"/>
</dbReference>
<reference evidence="3" key="1">
    <citation type="journal article" date="2019" name="Int. J. Syst. Evol. Microbiol.">
        <title>The Global Catalogue of Microorganisms (GCM) 10K type strain sequencing project: providing services to taxonomists for standard genome sequencing and annotation.</title>
        <authorList>
            <consortium name="The Broad Institute Genomics Platform"/>
            <consortium name="The Broad Institute Genome Sequencing Center for Infectious Disease"/>
            <person name="Wu L."/>
            <person name="Ma J."/>
        </authorList>
    </citation>
    <scope>NUCLEOTIDE SEQUENCE [LARGE SCALE GENOMIC DNA]</scope>
    <source>
        <strain evidence="3">CGMCC 1.15342</strain>
    </source>
</reference>
<protein>
    <recommendedName>
        <fullName evidence="1">Smr domain-containing protein</fullName>
    </recommendedName>
</protein>
<dbReference type="Proteomes" id="UP000597338">
    <property type="component" value="Unassembled WGS sequence"/>
</dbReference>
<dbReference type="RefSeq" id="WP_188753205.1">
    <property type="nucleotide sequence ID" value="NZ_BMIK01000019.1"/>
</dbReference>
<keyword evidence="3" id="KW-1185">Reference proteome</keyword>
<dbReference type="InterPro" id="IPR036063">
    <property type="entry name" value="Smr_dom_sf"/>
</dbReference>
<dbReference type="Gene3D" id="3.30.1370.110">
    <property type="match status" value="1"/>
</dbReference>
<feature type="domain" description="Smr" evidence="1">
    <location>
        <begin position="31"/>
        <end position="73"/>
    </location>
</feature>
<evidence type="ECO:0000259" key="1">
    <source>
        <dbReference type="Pfam" id="PF01713"/>
    </source>
</evidence>
<dbReference type="EMBL" id="BMIK01000019">
    <property type="protein sequence ID" value="GGC43390.1"/>
    <property type="molecule type" value="Genomic_DNA"/>
</dbReference>